<dbReference type="EMBL" id="UINC01039140">
    <property type="protein sequence ID" value="SVB37179.1"/>
    <property type="molecule type" value="Genomic_DNA"/>
</dbReference>
<accession>A0A382DGB7</accession>
<dbReference type="SUPFAM" id="SSF51366">
    <property type="entry name" value="Ribulose-phoshate binding barrel"/>
    <property type="match status" value="1"/>
</dbReference>
<comment type="catalytic activity">
    <reaction evidence="1">
        <text>D-ribulose 5-phosphate = D-xylulose 5-phosphate</text>
        <dbReference type="Rhea" id="RHEA:13677"/>
        <dbReference type="ChEBI" id="CHEBI:57737"/>
        <dbReference type="ChEBI" id="CHEBI:58121"/>
        <dbReference type="EC" id="5.1.3.1"/>
    </reaction>
</comment>
<dbReference type="InterPro" id="IPR000056">
    <property type="entry name" value="Ribul_P_3_epim-like"/>
</dbReference>
<evidence type="ECO:0000256" key="2">
    <source>
        <dbReference type="ARBA" id="ARBA00001936"/>
    </source>
</evidence>
<evidence type="ECO:0000256" key="4">
    <source>
        <dbReference type="ARBA" id="ARBA00001947"/>
    </source>
</evidence>
<comment type="cofactor">
    <cofactor evidence="3">
        <name>Co(2+)</name>
        <dbReference type="ChEBI" id="CHEBI:48828"/>
    </cofactor>
</comment>
<comment type="similarity">
    <text evidence="6">Belongs to the ribulose-phosphate 3-epimerase family.</text>
</comment>
<proteinExistence type="inferred from homology"/>
<evidence type="ECO:0000256" key="6">
    <source>
        <dbReference type="ARBA" id="ARBA00009541"/>
    </source>
</evidence>
<dbReference type="AlphaFoldDB" id="A0A382DGB7"/>
<dbReference type="CDD" id="cd00429">
    <property type="entry name" value="RPE"/>
    <property type="match status" value="1"/>
</dbReference>
<dbReference type="InterPro" id="IPR013785">
    <property type="entry name" value="Aldolase_TIM"/>
</dbReference>
<organism evidence="10">
    <name type="scientific">marine metagenome</name>
    <dbReference type="NCBI Taxonomy" id="408172"/>
    <lineage>
        <taxon>unclassified sequences</taxon>
        <taxon>metagenomes</taxon>
        <taxon>ecological metagenomes</taxon>
    </lineage>
</organism>
<dbReference type="GO" id="GO:0005975">
    <property type="term" value="P:carbohydrate metabolic process"/>
    <property type="evidence" value="ECO:0007669"/>
    <property type="project" value="InterPro"/>
</dbReference>
<dbReference type="InterPro" id="IPR026019">
    <property type="entry name" value="Ribul_P_3_epim"/>
</dbReference>
<dbReference type="FunFam" id="3.20.20.70:FF:000004">
    <property type="entry name" value="Ribulose-phosphate 3-epimerase"/>
    <property type="match status" value="1"/>
</dbReference>
<evidence type="ECO:0000256" key="1">
    <source>
        <dbReference type="ARBA" id="ARBA00001782"/>
    </source>
</evidence>
<evidence type="ECO:0000313" key="10">
    <source>
        <dbReference type="EMBL" id="SVB37179.1"/>
    </source>
</evidence>
<dbReference type="Pfam" id="PF00834">
    <property type="entry name" value="Ribul_P_3_epim"/>
    <property type="match status" value="1"/>
</dbReference>
<dbReference type="PROSITE" id="PS01086">
    <property type="entry name" value="RIBUL_P_3_EPIMER_2"/>
    <property type="match status" value="1"/>
</dbReference>
<reference evidence="10" key="1">
    <citation type="submission" date="2018-05" db="EMBL/GenBank/DDBJ databases">
        <authorList>
            <person name="Lanie J.A."/>
            <person name="Ng W.-L."/>
            <person name="Kazmierczak K.M."/>
            <person name="Andrzejewski T.M."/>
            <person name="Davidsen T.M."/>
            <person name="Wayne K.J."/>
            <person name="Tettelin H."/>
            <person name="Glass J.I."/>
            <person name="Rusch D."/>
            <person name="Podicherti R."/>
            <person name="Tsui H.-C.T."/>
            <person name="Winkler M.E."/>
        </authorList>
    </citation>
    <scope>NUCLEOTIDE SEQUENCE</scope>
</reference>
<dbReference type="PANTHER" id="PTHR11749">
    <property type="entry name" value="RIBULOSE-5-PHOSPHATE-3-EPIMERASE"/>
    <property type="match status" value="1"/>
</dbReference>
<dbReference type="Gene3D" id="3.20.20.70">
    <property type="entry name" value="Aldolase class I"/>
    <property type="match status" value="1"/>
</dbReference>
<comment type="cofactor">
    <cofactor evidence="2">
        <name>Mn(2+)</name>
        <dbReference type="ChEBI" id="CHEBI:29035"/>
    </cofactor>
</comment>
<evidence type="ECO:0000256" key="8">
    <source>
        <dbReference type="ARBA" id="ARBA00022723"/>
    </source>
</evidence>
<keyword evidence="8" id="KW-0479">Metal-binding</keyword>
<evidence type="ECO:0000256" key="9">
    <source>
        <dbReference type="ARBA" id="ARBA00023235"/>
    </source>
</evidence>
<evidence type="ECO:0000256" key="3">
    <source>
        <dbReference type="ARBA" id="ARBA00001941"/>
    </source>
</evidence>
<dbReference type="GO" id="GO:0006098">
    <property type="term" value="P:pentose-phosphate shunt"/>
    <property type="evidence" value="ECO:0007669"/>
    <property type="project" value="InterPro"/>
</dbReference>
<keyword evidence="9" id="KW-0413">Isomerase</keyword>
<dbReference type="GO" id="GO:0004750">
    <property type="term" value="F:D-ribulose-phosphate 3-epimerase activity"/>
    <property type="evidence" value="ECO:0007669"/>
    <property type="project" value="UniProtKB-EC"/>
</dbReference>
<comment type="cofactor">
    <cofactor evidence="4">
        <name>Zn(2+)</name>
        <dbReference type="ChEBI" id="CHEBI:29105"/>
    </cofactor>
</comment>
<dbReference type="GO" id="GO:0005737">
    <property type="term" value="C:cytoplasm"/>
    <property type="evidence" value="ECO:0007669"/>
    <property type="project" value="UniProtKB-ARBA"/>
</dbReference>
<feature type="non-terminal residue" evidence="10">
    <location>
        <position position="1"/>
    </location>
</feature>
<name>A0A382DGB7_9ZZZZ</name>
<dbReference type="InterPro" id="IPR011060">
    <property type="entry name" value="RibuloseP-bd_barrel"/>
</dbReference>
<evidence type="ECO:0000256" key="7">
    <source>
        <dbReference type="ARBA" id="ARBA00013188"/>
    </source>
</evidence>
<sequence>VFPSILSAKFEKLGTQVQEAEAAGCSGIHVDVMDGQFVPPITFGAPIVRAVRASTSLLIDVHMMVIDPDKHFEELAEAGANSITVHYEALTDVFEALEQLEYLGLRKSIAIRPHTEVHSLYPVLERLDQVLIMSVEPGYGGQKFIPQTIGKIKRLGSEISKQGVNVEIQVDGGINVDTISDVAKVGIDIAVVGSALFNDSFTVEEGFKSIMQAAEGIED</sequence>
<dbReference type="EC" id="5.1.3.1" evidence="7"/>
<dbReference type="PIRSF" id="PIRSF001461">
    <property type="entry name" value="RPE"/>
    <property type="match status" value="1"/>
</dbReference>
<comment type="cofactor">
    <cofactor evidence="5">
        <name>Fe(2+)</name>
        <dbReference type="ChEBI" id="CHEBI:29033"/>
    </cofactor>
</comment>
<dbReference type="NCBIfam" id="TIGR01163">
    <property type="entry name" value="rpe"/>
    <property type="match status" value="1"/>
</dbReference>
<dbReference type="NCBIfam" id="NF004076">
    <property type="entry name" value="PRK05581.1-4"/>
    <property type="match status" value="1"/>
</dbReference>
<dbReference type="GO" id="GO:0046872">
    <property type="term" value="F:metal ion binding"/>
    <property type="evidence" value="ECO:0007669"/>
    <property type="project" value="UniProtKB-KW"/>
</dbReference>
<protein>
    <recommendedName>
        <fullName evidence="7">ribulose-phosphate 3-epimerase</fullName>
        <ecNumber evidence="7">5.1.3.1</ecNumber>
    </recommendedName>
</protein>
<evidence type="ECO:0000256" key="5">
    <source>
        <dbReference type="ARBA" id="ARBA00001954"/>
    </source>
</evidence>
<gene>
    <name evidence="10" type="ORF">METZ01_LOCUS190033</name>
</gene>